<dbReference type="Pfam" id="PF01590">
    <property type="entry name" value="GAF"/>
    <property type="match status" value="1"/>
</dbReference>
<dbReference type="InterPro" id="IPR003018">
    <property type="entry name" value="GAF"/>
</dbReference>
<reference evidence="3" key="1">
    <citation type="submission" date="2020-11" db="EMBL/GenBank/DDBJ databases">
        <title>Isolation and identification of active actinomycetes.</title>
        <authorList>
            <person name="Sun X."/>
        </authorList>
    </citation>
    <scope>NUCLEOTIDE SEQUENCE</scope>
    <source>
        <strain evidence="3">NEAU-A11</strain>
    </source>
</reference>
<dbReference type="PANTHER" id="PTHR43102:SF2">
    <property type="entry name" value="GAF DOMAIN-CONTAINING PROTEIN"/>
    <property type="match status" value="1"/>
</dbReference>
<dbReference type="SUPFAM" id="SSF55781">
    <property type="entry name" value="GAF domain-like"/>
    <property type="match status" value="1"/>
</dbReference>
<name>A0A931CDP4_9ACTN</name>
<feature type="region of interest" description="Disordered" evidence="1">
    <location>
        <begin position="1"/>
        <end position="36"/>
    </location>
</feature>
<evidence type="ECO:0000256" key="1">
    <source>
        <dbReference type="SAM" id="MobiDB-lite"/>
    </source>
</evidence>
<sequence>MTGRPATRPPPTLPGLKAPFSESEHHTVSISTDSTAARTDPARLAAVHRYEILDAPTDGQFDTIAAAAAAVCGTPIATVSIVDADRVWFAAAKGLDGVTQVGTEPGLCASAFCADDPYVVTDAALDPRTLDHPLVRGELGLRFYAAAPIVTTDGHHLGTVTAIDAMPRELTEAQTTVLGHLADQVAQHLELRLAALTAVRAERQLRDDAEQRAAAAAELADRMRAAAATHAATPHPEHCQLGGSNGCTAPAELKIADSWGDSAWGCTAHVEEAIINVRSVFIANEELGGLSAYLHR</sequence>
<evidence type="ECO:0000259" key="2">
    <source>
        <dbReference type="SMART" id="SM00065"/>
    </source>
</evidence>
<feature type="domain" description="GAF" evidence="2">
    <location>
        <begin position="56"/>
        <end position="199"/>
    </location>
</feature>
<evidence type="ECO:0000313" key="4">
    <source>
        <dbReference type="Proteomes" id="UP000598146"/>
    </source>
</evidence>
<dbReference type="SMART" id="SM00065">
    <property type="entry name" value="GAF"/>
    <property type="match status" value="1"/>
</dbReference>
<comment type="caution">
    <text evidence="3">The sequence shown here is derived from an EMBL/GenBank/DDBJ whole genome shotgun (WGS) entry which is preliminary data.</text>
</comment>
<dbReference type="Proteomes" id="UP000598146">
    <property type="component" value="Unassembled WGS sequence"/>
</dbReference>
<dbReference type="EMBL" id="JADQTO010000033">
    <property type="protein sequence ID" value="MBG0567995.1"/>
    <property type="molecule type" value="Genomic_DNA"/>
</dbReference>
<dbReference type="InterPro" id="IPR029016">
    <property type="entry name" value="GAF-like_dom_sf"/>
</dbReference>
<accession>A0A931CDP4</accession>
<dbReference type="PANTHER" id="PTHR43102">
    <property type="entry name" value="SLR1143 PROTEIN"/>
    <property type="match status" value="1"/>
</dbReference>
<dbReference type="Gene3D" id="3.30.450.40">
    <property type="match status" value="1"/>
</dbReference>
<protein>
    <submittedName>
        <fullName evidence="3">GAF domain-containing protein</fullName>
    </submittedName>
</protein>
<keyword evidence="4" id="KW-1185">Reference proteome</keyword>
<evidence type="ECO:0000313" key="3">
    <source>
        <dbReference type="EMBL" id="MBG0567995.1"/>
    </source>
</evidence>
<dbReference type="AlphaFoldDB" id="A0A931CDP4"/>
<proteinExistence type="predicted"/>
<gene>
    <name evidence="3" type="ORF">I4J89_41805</name>
</gene>
<organism evidence="3 4">
    <name type="scientific">Actinoplanes aureus</name>
    <dbReference type="NCBI Taxonomy" id="2792083"/>
    <lineage>
        <taxon>Bacteria</taxon>
        <taxon>Bacillati</taxon>
        <taxon>Actinomycetota</taxon>
        <taxon>Actinomycetes</taxon>
        <taxon>Micromonosporales</taxon>
        <taxon>Micromonosporaceae</taxon>
        <taxon>Actinoplanes</taxon>
    </lineage>
</organism>